<organism evidence="1 2">
    <name type="scientific">Cladobotryum mycophilum</name>
    <dbReference type="NCBI Taxonomy" id="491253"/>
    <lineage>
        <taxon>Eukaryota</taxon>
        <taxon>Fungi</taxon>
        <taxon>Dikarya</taxon>
        <taxon>Ascomycota</taxon>
        <taxon>Pezizomycotina</taxon>
        <taxon>Sordariomycetes</taxon>
        <taxon>Hypocreomycetidae</taxon>
        <taxon>Hypocreales</taxon>
        <taxon>Hypocreaceae</taxon>
        <taxon>Cladobotryum</taxon>
    </lineage>
</organism>
<dbReference type="Proteomes" id="UP001338125">
    <property type="component" value="Unassembled WGS sequence"/>
</dbReference>
<comment type="caution">
    <text evidence="1">The sequence shown here is derived from an EMBL/GenBank/DDBJ whole genome shotgun (WGS) entry which is preliminary data.</text>
</comment>
<protein>
    <submittedName>
        <fullName evidence="1">Uncharacterized protein</fullName>
    </submittedName>
</protein>
<dbReference type="InterPro" id="IPR022085">
    <property type="entry name" value="OpdG"/>
</dbReference>
<evidence type="ECO:0000313" key="2">
    <source>
        <dbReference type="Proteomes" id="UP001338125"/>
    </source>
</evidence>
<evidence type="ECO:0000313" key="1">
    <source>
        <dbReference type="EMBL" id="KAK5988901.1"/>
    </source>
</evidence>
<dbReference type="Pfam" id="PF12311">
    <property type="entry name" value="DUF3632"/>
    <property type="match status" value="1"/>
</dbReference>
<reference evidence="1 2" key="1">
    <citation type="submission" date="2024-01" db="EMBL/GenBank/DDBJ databases">
        <title>Complete genome of Cladobotryum mycophilum ATHUM6906.</title>
        <authorList>
            <person name="Christinaki A.C."/>
            <person name="Myridakis A.I."/>
            <person name="Kouvelis V.N."/>
        </authorList>
    </citation>
    <scope>NUCLEOTIDE SEQUENCE [LARGE SCALE GENOMIC DNA]</scope>
    <source>
        <strain evidence="1 2">ATHUM6906</strain>
    </source>
</reference>
<sequence length="285" mass="32622">MSSSRHSGPSQLHIEGSNPSNIDRFVFSIITRYLERDPSEPDTSTEIAIRDIKECLNLAAARPRRGSPDKVVGTAVWRIALQVAKQIPVSDPRQGWLSALIHEWCQVWESWQSLEDFVPSLKDMFTNDNRQETKERVLNICAFIAHLGFKDILPSHCDTLAPACINLITATQSKSPDARVYFHLSALWMHSRGKRVLIMRRTDTEPELQAWLPDYLIFRPEYAPTALWQHWQECYVRIARKINDPKVVDEAADVVERMRLIVETWGDAQSANSSALELLHTHVQT</sequence>
<accession>A0ABR0S9R6</accession>
<dbReference type="EMBL" id="JAVFKD010000015">
    <property type="protein sequence ID" value="KAK5988901.1"/>
    <property type="molecule type" value="Genomic_DNA"/>
</dbReference>
<keyword evidence="2" id="KW-1185">Reference proteome</keyword>
<gene>
    <name evidence="1" type="ORF">PT974_10398</name>
</gene>
<name>A0ABR0S9R6_9HYPO</name>
<proteinExistence type="predicted"/>